<dbReference type="AlphaFoldDB" id="A0A2W5XQN7"/>
<dbReference type="RefSeq" id="WP_111252039.1">
    <property type="nucleotide sequence ID" value="NZ_QKWH01000015.1"/>
</dbReference>
<feature type="region of interest" description="Disordered" evidence="5">
    <location>
        <begin position="1"/>
        <end position="20"/>
    </location>
</feature>
<evidence type="ECO:0000256" key="3">
    <source>
        <dbReference type="ARBA" id="ARBA00023163"/>
    </source>
</evidence>
<dbReference type="InterPro" id="IPR050109">
    <property type="entry name" value="HTH-type_TetR-like_transc_reg"/>
</dbReference>
<dbReference type="PROSITE" id="PS50977">
    <property type="entry name" value="HTH_TETR_2"/>
    <property type="match status" value="1"/>
</dbReference>
<dbReference type="PANTHER" id="PTHR30055:SF174">
    <property type="entry name" value="TRANSCRIPTIONAL REGULATORY PROTEIN (PROBABLY TETR-FAMILY)-RELATED"/>
    <property type="match status" value="1"/>
</dbReference>
<dbReference type="GO" id="GO:0003700">
    <property type="term" value="F:DNA-binding transcription factor activity"/>
    <property type="evidence" value="ECO:0007669"/>
    <property type="project" value="TreeGrafter"/>
</dbReference>
<evidence type="ECO:0000313" key="7">
    <source>
        <dbReference type="EMBL" id="PZR51888.1"/>
    </source>
</evidence>
<proteinExistence type="predicted"/>
<protein>
    <submittedName>
        <fullName evidence="7">TetR/AcrR family transcriptional regulator</fullName>
    </submittedName>
</protein>
<evidence type="ECO:0000256" key="1">
    <source>
        <dbReference type="ARBA" id="ARBA00023015"/>
    </source>
</evidence>
<evidence type="ECO:0000256" key="4">
    <source>
        <dbReference type="PROSITE-ProRule" id="PRU00335"/>
    </source>
</evidence>
<evidence type="ECO:0000256" key="5">
    <source>
        <dbReference type="SAM" id="MobiDB-lite"/>
    </source>
</evidence>
<comment type="caution">
    <text evidence="7">The sequence shown here is derived from an EMBL/GenBank/DDBJ whole genome shotgun (WGS) entry which is preliminary data.</text>
</comment>
<feature type="domain" description="HTH tetR-type" evidence="6">
    <location>
        <begin position="20"/>
        <end position="80"/>
    </location>
</feature>
<dbReference type="EMBL" id="QKWH01000015">
    <property type="protein sequence ID" value="PZR51888.1"/>
    <property type="molecule type" value="Genomic_DNA"/>
</dbReference>
<keyword evidence="8" id="KW-1185">Reference proteome</keyword>
<dbReference type="PANTHER" id="PTHR30055">
    <property type="entry name" value="HTH-TYPE TRANSCRIPTIONAL REGULATOR RUTR"/>
    <property type="match status" value="1"/>
</dbReference>
<dbReference type="Pfam" id="PF21943">
    <property type="entry name" value="TetR_C_46"/>
    <property type="match status" value="1"/>
</dbReference>
<dbReference type="SUPFAM" id="SSF46689">
    <property type="entry name" value="Homeodomain-like"/>
    <property type="match status" value="1"/>
</dbReference>
<evidence type="ECO:0000313" key="8">
    <source>
        <dbReference type="Proteomes" id="UP000248783"/>
    </source>
</evidence>
<dbReference type="InterPro" id="IPR054129">
    <property type="entry name" value="DesT_TetR_C"/>
</dbReference>
<keyword evidence="2 4" id="KW-0238">DNA-binding</keyword>
<dbReference type="Proteomes" id="UP000248783">
    <property type="component" value="Unassembled WGS sequence"/>
</dbReference>
<evidence type="ECO:0000259" key="6">
    <source>
        <dbReference type="PROSITE" id="PS50977"/>
    </source>
</evidence>
<evidence type="ECO:0000256" key="2">
    <source>
        <dbReference type="ARBA" id="ARBA00023125"/>
    </source>
</evidence>
<organism evidence="7 8">
    <name type="scientific">Xylanimonas oleitrophica</name>
    <dbReference type="NCBI Taxonomy" id="2607479"/>
    <lineage>
        <taxon>Bacteria</taxon>
        <taxon>Bacillati</taxon>
        <taxon>Actinomycetota</taxon>
        <taxon>Actinomycetes</taxon>
        <taxon>Micrococcales</taxon>
        <taxon>Promicromonosporaceae</taxon>
        <taxon>Xylanimonas</taxon>
    </lineage>
</organism>
<feature type="DNA-binding region" description="H-T-H motif" evidence="4">
    <location>
        <begin position="43"/>
        <end position="62"/>
    </location>
</feature>
<dbReference type="GO" id="GO:0000976">
    <property type="term" value="F:transcription cis-regulatory region binding"/>
    <property type="evidence" value="ECO:0007669"/>
    <property type="project" value="TreeGrafter"/>
</dbReference>
<dbReference type="InterPro" id="IPR001647">
    <property type="entry name" value="HTH_TetR"/>
</dbReference>
<gene>
    <name evidence="7" type="ORF">DNL40_14555</name>
</gene>
<keyword evidence="1" id="KW-0805">Transcription regulation</keyword>
<accession>A0A2W5XQN7</accession>
<dbReference type="InterPro" id="IPR009057">
    <property type="entry name" value="Homeodomain-like_sf"/>
</dbReference>
<dbReference type="Pfam" id="PF00440">
    <property type="entry name" value="TetR_N"/>
    <property type="match status" value="1"/>
</dbReference>
<dbReference type="Gene3D" id="1.10.357.10">
    <property type="entry name" value="Tetracycline Repressor, domain 2"/>
    <property type="match status" value="1"/>
</dbReference>
<reference evidence="7 8" key="1">
    <citation type="submission" date="2018-06" db="EMBL/GenBank/DDBJ databases">
        <title>Whole genome sequencing of a novel hydrocarbon degrading bacterial strain, PW21 isolated from oil contaminated produced water sample.</title>
        <authorList>
            <person name="Nagkirti P."/>
            <person name="Shaikh A."/>
            <person name="Gowdaman V."/>
            <person name="Engineer A.E."/>
            <person name="Dagar S."/>
            <person name="Dhakephalkar P.K."/>
        </authorList>
    </citation>
    <scope>NUCLEOTIDE SEQUENCE [LARGE SCALE GENOMIC DNA]</scope>
    <source>
        <strain evidence="7 8">PW21</strain>
    </source>
</reference>
<keyword evidence="3" id="KW-0804">Transcription</keyword>
<sequence length="216" mass="23605">MPPALQGPTGGRRRTRLSPQERRQQLLAQGVEWLADRPLESISVEDLAAAAGVSPGLVFYYFGSRQGLHQEIVRTARDAMLHATEPRPELPPLERLDDVLERFVAFVQEHDATFYSIVRGASSGDPQVRSTVQHARDVLTGHTTEILDELGIERTPLLDVAIRAWISLAEQALVDAATDEAVPTHELVGFLSRSALATIQAAHPQAAQPPHRPAAP</sequence>
<name>A0A2W5XQN7_9MICO</name>